<gene>
    <name evidence="2" type="ORF">AYO20_05650</name>
</gene>
<protein>
    <submittedName>
        <fullName evidence="2">Uncharacterized protein</fullName>
    </submittedName>
</protein>
<evidence type="ECO:0000313" key="3">
    <source>
        <dbReference type="Proteomes" id="UP000185904"/>
    </source>
</evidence>
<evidence type="ECO:0000313" key="2">
    <source>
        <dbReference type="EMBL" id="OAL35173.1"/>
    </source>
</evidence>
<organism evidence="2 3">
    <name type="scientific">Fonsecaea nubica</name>
    <dbReference type="NCBI Taxonomy" id="856822"/>
    <lineage>
        <taxon>Eukaryota</taxon>
        <taxon>Fungi</taxon>
        <taxon>Dikarya</taxon>
        <taxon>Ascomycota</taxon>
        <taxon>Pezizomycotina</taxon>
        <taxon>Eurotiomycetes</taxon>
        <taxon>Chaetothyriomycetidae</taxon>
        <taxon>Chaetothyriales</taxon>
        <taxon>Herpotrichiellaceae</taxon>
        <taxon>Fonsecaea</taxon>
    </lineage>
</organism>
<dbReference type="Proteomes" id="UP000185904">
    <property type="component" value="Unassembled WGS sequence"/>
</dbReference>
<dbReference type="EMBL" id="LVCJ01000033">
    <property type="protein sequence ID" value="OAL35173.1"/>
    <property type="molecule type" value="Genomic_DNA"/>
</dbReference>
<evidence type="ECO:0000256" key="1">
    <source>
        <dbReference type="SAM" id="MobiDB-lite"/>
    </source>
</evidence>
<feature type="compositionally biased region" description="Basic and acidic residues" evidence="1">
    <location>
        <begin position="29"/>
        <end position="86"/>
    </location>
</feature>
<name>A0A178D1B2_9EURO</name>
<proteinExistence type="predicted"/>
<dbReference type="RefSeq" id="XP_022500185.1">
    <property type="nucleotide sequence ID" value="XM_022643944.1"/>
</dbReference>
<sequence>MTVSTAPSSDDAQKYRQERHRGGKAHARAAKDGQRPIRAELLKHGERRDDQAIQKTDRYWQKGSADHGLPKHGFWTERDTRKEWKDPGPAPMIKDITQSTTGSRERRSNHK</sequence>
<dbReference type="GeneID" id="34589067"/>
<reference evidence="2 3" key="1">
    <citation type="submission" date="2016-03" db="EMBL/GenBank/DDBJ databases">
        <title>The draft genome sequence of Fonsecaea nubica causative agent of cutaneous subcutaneous infection in human host.</title>
        <authorList>
            <person name="Costa F."/>
            <person name="Sybren D.H."/>
            <person name="Raittz R.T."/>
            <person name="Weiss V.A."/>
            <person name="Leao A.C."/>
            <person name="Gomes R."/>
            <person name="De Souza E.M."/>
            <person name="Pedrosa F.O."/>
            <person name="Steffens M.B."/>
            <person name="Bombassaro A."/>
            <person name="Tadra-Sfeir M.Z."/>
            <person name="Moreno L.F."/>
            <person name="Najafzadeh M.J."/>
            <person name="Felipe M.S."/>
            <person name="Teixeira M."/>
            <person name="Sun J."/>
            <person name="Xi L."/>
            <person name="Castro M.A."/>
            <person name="Vicente V.A."/>
        </authorList>
    </citation>
    <scope>NUCLEOTIDE SEQUENCE [LARGE SCALE GENOMIC DNA]</scope>
    <source>
        <strain evidence="2 3">CBS 269.64</strain>
    </source>
</reference>
<feature type="compositionally biased region" description="Basic residues" evidence="1">
    <location>
        <begin position="17"/>
        <end position="28"/>
    </location>
</feature>
<keyword evidence="3" id="KW-1185">Reference proteome</keyword>
<feature type="compositionally biased region" description="Polar residues" evidence="1">
    <location>
        <begin position="1"/>
        <end position="10"/>
    </location>
</feature>
<comment type="caution">
    <text evidence="2">The sequence shown here is derived from an EMBL/GenBank/DDBJ whole genome shotgun (WGS) entry which is preliminary data.</text>
</comment>
<dbReference type="AlphaFoldDB" id="A0A178D1B2"/>
<feature type="region of interest" description="Disordered" evidence="1">
    <location>
        <begin position="1"/>
        <end position="111"/>
    </location>
</feature>
<accession>A0A178D1B2</accession>